<feature type="compositionally biased region" description="Basic and acidic residues" evidence="1">
    <location>
        <begin position="1"/>
        <end position="20"/>
    </location>
</feature>
<accession>A0A6G1LMQ5</accession>
<feature type="compositionally biased region" description="Polar residues" evidence="1">
    <location>
        <begin position="21"/>
        <end position="42"/>
    </location>
</feature>
<sequence>MSGLVDKVKDKANQALDKKSQPGNQVESTADNDANSQINNLANDAGVPQQDEQMIDKAADAKVNSDIPFGNK</sequence>
<evidence type="ECO:0000313" key="2">
    <source>
        <dbReference type="EMBL" id="KAF2774253.1"/>
    </source>
</evidence>
<evidence type="ECO:0000313" key="3">
    <source>
        <dbReference type="Proteomes" id="UP000799436"/>
    </source>
</evidence>
<evidence type="ECO:0000256" key="1">
    <source>
        <dbReference type="SAM" id="MobiDB-lite"/>
    </source>
</evidence>
<gene>
    <name evidence="2" type="ORF">EJ03DRAFT_322846</name>
</gene>
<dbReference type="OrthoDB" id="2872121at2759"/>
<name>A0A6G1LMQ5_9PEZI</name>
<proteinExistence type="predicted"/>
<dbReference type="AlphaFoldDB" id="A0A6G1LMQ5"/>
<reference evidence="2" key="1">
    <citation type="journal article" date="2020" name="Stud. Mycol.">
        <title>101 Dothideomycetes genomes: a test case for predicting lifestyles and emergence of pathogens.</title>
        <authorList>
            <person name="Haridas S."/>
            <person name="Albert R."/>
            <person name="Binder M."/>
            <person name="Bloem J."/>
            <person name="Labutti K."/>
            <person name="Salamov A."/>
            <person name="Andreopoulos B."/>
            <person name="Baker S."/>
            <person name="Barry K."/>
            <person name="Bills G."/>
            <person name="Bluhm B."/>
            <person name="Cannon C."/>
            <person name="Castanera R."/>
            <person name="Culley D."/>
            <person name="Daum C."/>
            <person name="Ezra D."/>
            <person name="Gonzalez J."/>
            <person name="Henrissat B."/>
            <person name="Kuo A."/>
            <person name="Liang C."/>
            <person name="Lipzen A."/>
            <person name="Lutzoni F."/>
            <person name="Magnuson J."/>
            <person name="Mondo S."/>
            <person name="Nolan M."/>
            <person name="Ohm R."/>
            <person name="Pangilinan J."/>
            <person name="Park H.-J."/>
            <person name="Ramirez L."/>
            <person name="Alfaro M."/>
            <person name="Sun H."/>
            <person name="Tritt A."/>
            <person name="Yoshinaga Y."/>
            <person name="Zwiers L.-H."/>
            <person name="Turgeon B."/>
            <person name="Goodwin S."/>
            <person name="Spatafora J."/>
            <person name="Crous P."/>
            <person name="Grigoriev I."/>
        </authorList>
    </citation>
    <scope>NUCLEOTIDE SEQUENCE</scope>
    <source>
        <strain evidence="2">CBS 116005</strain>
    </source>
</reference>
<protein>
    <submittedName>
        <fullName evidence="2">Uncharacterized protein</fullName>
    </submittedName>
</protein>
<dbReference type="EMBL" id="ML995808">
    <property type="protein sequence ID" value="KAF2774253.1"/>
    <property type="molecule type" value="Genomic_DNA"/>
</dbReference>
<keyword evidence="3" id="KW-1185">Reference proteome</keyword>
<organism evidence="2 3">
    <name type="scientific">Teratosphaeria nubilosa</name>
    <dbReference type="NCBI Taxonomy" id="161662"/>
    <lineage>
        <taxon>Eukaryota</taxon>
        <taxon>Fungi</taxon>
        <taxon>Dikarya</taxon>
        <taxon>Ascomycota</taxon>
        <taxon>Pezizomycotina</taxon>
        <taxon>Dothideomycetes</taxon>
        <taxon>Dothideomycetidae</taxon>
        <taxon>Mycosphaerellales</taxon>
        <taxon>Teratosphaeriaceae</taxon>
        <taxon>Teratosphaeria</taxon>
    </lineage>
</organism>
<feature type="region of interest" description="Disordered" evidence="1">
    <location>
        <begin position="1"/>
        <end position="72"/>
    </location>
</feature>
<dbReference type="Proteomes" id="UP000799436">
    <property type="component" value="Unassembled WGS sequence"/>
</dbReference>